<gene>
    <name evidence="18" type="primary">LOC105902167</name>
</gene>
<keyword evidence="4" id="KW-0963">Cytoplasm</keyword>
<dbReference type="InterPro" id="IPR055438">
    <property type="entry name" value="AstE_AspA_cat"/>
</dbReference>
<evidence type="ECO:0000259" key="16">
    <source>
        <dbReference type="Pfam" id="PF24827"/>
    </source>
</evidence>
<keyword evidence="3" id="KW-1003">Cell membrane</keyword>
<dbReference type="GO" id="GO:0016788">
    <property type="term" value="F:hydrolase activity, acting on ester bonds"/>
    <property type="evidence" value="ECO:0007669"/>
    <property type="project" value="InterPro"/>
</dbReference>
<protein>
    <recommendedName>
        <fullName evidence="9">N-acyl-aromatic-L-amino acid amidohydrolase</fullName>
        <ecNumber evidence="9">3.5.1.114</ecNumber>
    </recommendedName>
</protein>
<evidence type="ECO:0000256" key="6">
    <source>
        <dbReference type="ARBA" id="ARBA00022801"/>
    </source>
</evidence>
<evidence type="ECO:0000256" key="1">
    <source>
        <dbReference type="ARBA" id="ARBA00004496"/>
    </source>
</evidence>
<evidence type="ECO:0000256" key="10">
    <source>
        <dbReference type="ARBA" id="ARBA00037831"/>
    </source>
</evidence>
<dbReference type="PIRSF" id="PIRSF018001">
    <property type="entry name" value="Aspartoacylase"/>
    <property type="match status" value="1"/>
</dbReference>
<keyword evidence="6" id="KW-0378">Hydrolase</keyword>
<evidence type="ECO:0000256" key="14">
    <source>
        <dbReference type="PIRSR" id="PIRSR018001-3"/>
    </source>
</evidence>
<feature type="binding site" evidence="14">
    <location>
        <position position="54"/>
    </location>
    <ligand>
        <name>Zn(2+)</name>
        <dbReference type="ChEBI" id="CHEBI:29105"/>
    </ligand>
</feature>
<dbReference type="HAMAP" id="MF_00704">
    <property type="entry name" value="Aspartoacylase"/>
    <property type="match status" value="1"/>
</dbReference>
<evidence type="ECO:0000313" key="18">
    <source>
        <dbReference type="RefSeq" id="XP_031415730.1"/>
    </source>
</evidence>
<dbReference type="Gene3D" id="2.20.25.160">
    <property type="match status" value="1"/>
</dbReference>
<name>A0A6P8EUY7_CLUHA</name>
<dbReference type="SUPFAM" id="SSF53187">
    <property type="entry name" value="Zn-dependent exopeptidases"/>
    <property type="match status" value="1"/>
</dbReference>
<evidence type="ECO:0000256" key="9">
    <source>
        <dbReference type="ARBA" id="ARBA00034807"/>
    </source>
</evidence>
<keyword evidence="5 14" id="KW-0479">Metal-binding</keyword>
<dbReference type="Proteomes" id="UP000515152">
    <property type="component" value="Chromosome 22"/>
</dbReference>
<evidence type="ECO:0000256" key="7">
    <source>
        <dbReference type="ARBA" id="ARBA00022833"/>
    </source>
</evidence>
<feature type="active site" description="Proton donor/acceptor" evidence="13">
    <location>
        <position position="213"/>
    </location>
</feature>
<dbReference type="GO" id="GO:0046872">
    <property type="term" value="F:metal ion binding"/>
    <property type="evidence" value="ECO:0007669"/>
    <property type="project" value="UniProtKB-KW"/>
</dbReference>
<comment type="similarity">
    <text evidence="2">Belongs to the AspA/AstE family. Aspartoacylase subfamily.</text>
</comment>
<dbReference type="AlphaFoldDB" id="A0A6P8EUY7"/>
<dbReference type="Gene3D" id="3.40.630.10">
    <property type="entry name" value="Zn peptidases"/>
    <property type="match status" value="1"/>
</dbReference>
<dbReference type="InterPro" id="IPR050178">
    <property type="entry name" value="AspA/AstE_fam"/>
</dbReference>
<keyword evidence="7 14" id="KW-0862">Zinc</keyword>
<dbReference type="GO" id="GO:0016324">
    <property type="term" value="C:apical plasma membrane"/>
    <property type="evidence" value="ECO:0007669"/>
    <property type="project" value="UniProtKB-SubCell"/>
</dbReference>
<evidence type="ECO:0000256" key="3">
    <source>
        <dbReference type="ARBA" id="ARBA00022475"/>
    </source>
</evidence>
<feature type="domain" description="AstE/AspA barrel-sandwich hybrid" evidence="15">
    <location>
        <begin position="254"/>
        <end position="336"/>
    </location>
</feature>
<dbReference type="NCBIfam" id="NF002601">
    <property type="entry name" value="PRK02259.1"/>
    <property type="match status" value="1"/>
</dbReference>
<dbReference type="GO" id="GO:0004046">
    <property type="term" value="F:aminoacylase activity"/>
    <property type="evidence" value="ECO:0007669"/>
    <property type="project" value="TreeGrafter"/>
</dbReference>
<comment type="subcellular location">
    <subcellularLocation>
        <location evidence="10">Apical cell membrane</location>
        <topology evidence="10">Peripheral membrane protein</topology>
    </subcellularLocation>
    <subcellularLocation>
        <location evidence="1">Cytoplasm</location>
    </subcellularLocation>
</comment>
<comment type="catalytic activity">
    <reaction evidence="11">
        <text>an N-acetyl-L-cysteine-S-conjugate + H2O = an S-substituted L-cysteine + acetate</text>
        <dbReference type="Rhea" id="RHEA:36855"/>
        <dbReference type="ChEBI" id="CHEBI:15377"/>
        <dbReference type="ChEBI" id="CHEBI:30089"/>
        <dbReference type="ChEBI" id="CHEBI:58717"/>
        <dbReference type="ChEBI" id="CHEBI:58718"/>
        <dbReference type="EC" id="3.5.1.114"/>
    </reaction>
</comment>
<dbReference type="FunFam" id="3.40.630.10:FF:000025">
    <property type="entry name" value="aspartoacylase"/>
    <property type="match status" value="1"/>
</dbReference>
<evidence type="ECO:0000256" key="2">
    <source>
        <dbReference type="ARBA" id="ARBA00006173"/>
    </source>
</evidence>
<sequence>MRYLFIDTQMALMLATLLFLRNRCLEKFHPQRPLQMELLSLPALNRMAICGGTHGNEMTGVYLVQEMARRQKELGDKAWPVPIVLVLSNPRAMKECRRYSETDLNRCFTSSILSTPISDSSPYEVRRAHELNALLGPKESKEAIDVLCDLHNTTSNMGVTIISYSPNEWISLHIYKYLKMKMTSVPVRLFMVNIPINEAYSLESVGKNGFSLEVGPQPHGVLRADIYNYMKEAIELAIEWVSLFNSGAVIEGGEVETHMFHKSIDYPRDPESNQMTAAIHPQLQDQDFCCLKPGDPMFLSFSGETVCYEEEDSLYPFFINECAYYEKGIAFHLARKTTLKIPSVKVQRD</sequence>
<dbReference type="Pfam" id="PF04952">
    <property type="entry name" value="AstE_AspA_hybrid"/>
    <property type="match status" value="1"/>
</dbReference>
<organism evidence="17 18">
    <name type="scientific">Clupea harengus</name>
    <name type="common">Atlantic herring</name>
    <dbReference type="NCBI Taxonomy" id="7950"/>
    <lineage>
        <taxon>Eukaryota</taxon>
        <taxon>Metazoa</taxon>
        <taxon>Chordata</taxon>
        <taxon>Craniata</taxon>
        <taxon>Vertebrata</taxon>
        <taxon>Euteleostomi</taxon>
        <taxon>Actinopterygii</taxon>
        <taxon>Neopterygii</taxon>
        <taxon>Teleostei</taxon>
        <taxon>Clupei</taxon>
        <taxon>Clupeiformes</taxon>
        <taxon>Clupeoidei</taxon>
        <taxon>Clupeidae</taxon>
        <taxon>Clupea</taxon>
    </lineage>
</organism>
<evidence type="ECO:0000259" key="15">
    <source>
        <dbReference type="Pfam" id="PF04952"/>
    </source>
</evidence>
<evidence type="ECO:0000256" key="13">
    <source>
        <dbReference type="PIRSR" id="PIRSR018001-1"/>
    </source>
</evidence>
<dbReference type="PANTHER" id="PTHR15162">
    <property type="entry name" value="ASPARTOACYLASE"/>
    <property type="match status" value="1"/>
</dbReference>
<keyword evidence="17" id="KW-1185">Reference proteome</keyword>
<comment type="cofactor">
    <cofactor evidence="14">
        <name>Zn(2+)</name>
        <dbReference type="ChEBI" id="CHEBI:29105"/>
    </cofactor>
    <text evidence="14">Binds 1 zinc ion per subunit.</text>
</comment>
<evidence type="ECO:0000256" key="8">
    <source>
        <dbReference type="ARBA" id="ARBA00023136"/>
    </source>
</evidence>
<dbReference type="GeneID" id="105902167"/>
<dbReference type="GO" id="GO:0005829">
    <property type="term" value="C:cytosol"/>
    <property type="evidence" value="ECO:0007669"/>
    <property type="project" value="TreeGrafter"/>
</dbReference>
<feature type="domain" description="Succinylglutamate desuccinylase/Aspartoacylase catalytic" evidence="16">
    <location>
        <begin position="45"/>
        <end position="235"/>
    </location>
</feature>
<dbReference type="EC" id="3.5.1.114" evidence="9"/>
<evidence type="ECO:0000256" key="5">
    <source>
        <dbReference type="ARBA" id="ARBA00022723"/>
    </source>
</evidence>
<keyword evidence="8" id="KW-0472">Membrane</keyword>
<feature type="binding site" evidence="14">
    <location>
        <position position="57"/>
    </location>
    <ligand>
        <name>Zn(2+)</name>
        <dbReference type="ChEBI" id="CHEBI:29105"/>
    </ligand>
</feature>
<evidence type="ECO:0000256" key="11">
    <source>
        <dbReference type="ARBA" id="ARBA00048435"/>
    </source>
</evidence>
<accession>A0A6P8EUY7</accession>
<dbReference type="PANTHER" id="PTHR15162:SF5">
    <property type="entry name" value="N-ACYL-AROMATIC-L-AMINO ACID AMIDOHYDROLASE (CARBOXYLATE-FORMING)"/>
    <property type="match status" value="1"/>
</dbReference>
<dbReference type="Pfam" id="PF24827">
    <property type="entry name" value="AstE_AspA_cat"/>
    <property type="match status" value="1"/>
</dbReference>
<reference evidence="18" key="1">
    <citation type="submission" date="2025-08" db="UniProtKB">
        <authorList>
            <consortium name="RefSeq"/>
        </authorList>
    </citation>
    <scope>IDENTIFICATION</scope>
</reference>
<feature type="binding site" evidence="14">
    <location>
        <position position="151"/>
    </location>
    <ligand>
        <name>Zn(2+)</name>
        <dbReference type="ChEBI" id="CHEBI:29105"/>
    </ligand>
</feature>
<evidence type="ECO:0000256" key="4">
    <source>
        <dbReference type="ARBA" id="ARBA00022490"/>
    </source>
</evidence>
<evidence type="ECO:0000256" key="12">
    <source>
        <dbReference type="ARBA" id="ARBA00049326"/>
    </source>
</evidence>
<evidence type="ECO:0000313" key="17">
    <source>
        <dbReference type="Proteomes" id="UP000515152"/>
    </source>
</evidence>
<comment type="catalytic activity">
    <reaction evidence="12">
        <text>an N-acyl-aromatic L-alpha-amino acid + H2O = an aromatic L-alpha-amino acid + a carboxylate</text>
        <dbReference type="Rhea" id="RHEA:54184"/>
        <dbReference type="ChEBI" id="CHEBI:15377"/>
        <dbReference type="ChEBI" id="CHEBI:29067"/>
        <dbReference type="ChEBI" id="CHEBI:84824"/>
        <dbReference type="ChEBI" id="CHEBI:138093"/>
        <dbReference type="EC" id="3.5.1.114"/>
    </reaction>
</comment>
<dbReference type="InterPro" id="IPR007036">
    <property type="entry name" value="Aste_AspA_hybrid_dom"/>
</dbReference>
<proteinExistence type="inferred from homology"/>
<dbReference type="CDD" id="cd06909">
    <property type="entry name" value="M14_ASPA"/>
    <property type="match status" value="1"/>
</dbReference>
<dbReference type="RefSeq" id="XP_031415730.1">
    <property type="nucleotide sequence ID" value="XM_031559870.2"/>
</dbReference>
<dbReference type="OrthoDB" id="8300214at2759"/>
<dbReference type="InterPro" id="IPR016708">
    <property type="entry name" value="Aspartoacylase"/>
</dbReference>